<feature type="domain" description="Gnk2-homologous" evidence="19">
    <location>
        <begin position="136"/>
        <end position="240"/>
    </location>
</feature>
<dbReference type="SUPFAM" id="SSF56112">
    <property type="entry name" value="Protein kinase-like (PK-like)"/>
    <property type="match status" value="1"/>
</dbReference>
<dbReference type="Pfam" id="PF01657">
    <property type="entry name" value="Stress-antifung"/>
    <property type="match status" value="2"/>
</dbReference>
<feature type="region of interest" description="Disordered" evidence="16">
    <location>
        <begin position="638"/>
        <end position="677"/>
    </location>
</feature>
<dbReference type="InterPro" id="IPR008271">
    <property type="entry name" value="Ser/Thr_kinase_AS"/>
</dbReference>
<dbReference type="GO" id="GO:0016020">
    <property type="term" value="C:membrane"/>
    <property type="evidence" value="ECO:0007669"/>
    <property type="project" value="UniProtKB-SubCell"/>
</dbReference>
<dbReference type="Gene3D" id="3.30.430.20">
    <property type="entry name" value="Gnk2 domain, C-X8-C-X2-C motif"/>
    <property type="match status" value="2"/>
</dbReference>
<keyword evidence="4" id="KW-0808">Transferase</keyword>
<evidence type="ECO:0000259" key="19">
    <source>
        <dbReference type="PROSITE" id="PS51473"/>
    </source>
</evidence>
<dbReference type="InterPro" id="IPR001245">
    <property type="entry name" value="Ser-Thr/Tyr_kinase_cat_dom"/>
</dbReference>
<dbReference type="GO" id="GO:0009737">
    <property type="term" value="P:response to abscisic acid"/>
    <property type="evidence" value="ECO:0007669"/>
    <property type="project" value="UniProtKB-ARBA"/>
</dbReference>
<feature type="compositionally biased region" description="Low complexity" evidence="16">
    <location>
        <begin position="272"/>
        <end position="284"/>
    </location>
</feature>
<feature type="domain" description="Gnk2-homologous" evidence="19">
    <location>
        <begin position="28"/>
        <end position="130"/>
    </location>
</feature>
<evidence type="ECO:0000256" key="17">
    <source>
        <dbReference type="SAM" id="SignalP"/>
    </source>
</evidence>
<evidence type="ECO:0000259" key="18">
    <source>
        <dbReference type="PROSITE" id="PS50011"/>
    </source>
</evidence>
<evidence type="ECO:0000256" key="2">
    <source>
        <dbReference type="ARBA" id="ARBA00022527"/>
    </source>
</evidence>
<dbReference type="GO" id="GO:0005524">
    <property type="term" value="F:ATP binding"/>
    <property type="evidence" value="ECO:0007669"/>
    <property type="project" value="UniProtKB-UniRule"/>
</dbReference>
<dbReference type="CDD" id="cd23509">
    <property type="entry name" value="Gnk2-like"/>
    <property type="match status" value="2"/>
</dbReference>
<dbReference type="PROSITE" id="PS00107">
    <property type="entry name" value="PROTEIN_KINASE_ATP"/>
    <property type="match status" value="1"/>
</dbReference>
<evidence type="ECO:0000256" key="4">
    <source>
        <dbReference type="ARBA" id="ARBA00022679"/>
    </source>
</evidence>
<feature type="compositionally biased region" description="Low complexity" evidence="16">
    <location>
        <begin position="643"/>
        <end position="654"/>
    </location>
</feature>
<dbReference type="Proteomes" id="UP000827889">
    <property type="component" value="Chromosome 7"/>
</dbReference>
<evidence type="ECO:0000256" key="1">
    <source>
        <dbReference type="ARBA" id="ARBA00004167"/>
    </source>
</evidence>
<dbReference type="CDD" id="cd14066">
    <property type="entry name" value="STKc_IRAK"/>
    <property type="match status" value="1"/>
</dbReference>
<dbReference type="PANTHER" id="PTHR47973">
    <property type="entry name" value="CYSTEINE-RICH RECEPTOR-LIKE PROTEIN KINASE 3"/>
    <property type="match status" value="1"/>
</dbReference>
<keyword evidence="13" id="KW-0675">Receptor</keyword>
<dbReference type="Gene3D" id="1.10.510.10">
    <property type="entry name" value="Transferase(Phosphotransferase) domain 1"/>
    <property type="match status" value="1"/>
</dbReference>
<dbReference type="InterPro" id="IPR000719">
    <property type="entry name" value="Prot_kinase_dom"/>
</dbReference>
<keyword evidence="5" id="KW-0812">Transmembrane</keyword>
<evidence type="ECO:0000256" key="16">
    <source>
        <dbReference type="SAM" id="MobiDB-lite"/>
    </source>
</evidence>
<keyword evidence="9" id="KW-0418">Kinase</keyword>
<dbReference type="GO" id="GO:0004674">
    <property type="term" value="F:protein serine/threonine kinase activity"/>
    <property type="evidence" value="ECO:0007669"/>
    <property type="project" value="UniProtKB-KW"/>
</dbReference>
<evidence type="ECO:0000256" key="15">
    <source>
        <dbReference type="PROSITE-ProRule" id="PRU10141"/>
    </source>
</evidence>
<dbReference type="InterPro" id="IPR011009">
    <property type="entry name" value="Kinase-like_dom_sf"/>
</dbReference>
<evidence type="ECO:0000256" key="8">
    <source>
        <dbReference type="ARBA" id="ARBA00022741"/>
    </source>
</evidence>
<name>A0A8B8QCU5_9MYRT</name>
<dbReference type="RefSeq" id="XP_030544368.1">
    <property type="nucleotide sequence ID" value="XM_030688508.1"/>
</dbReference>
<evidence type="ECO:0000256" key="5">
    <source>
        <dbReference type="ARBA" id="ARBA00022692"/>
    </source>
</evidence>
<keyword evidence="7" id="KW-0677">Repeat</keyword>
<keyword evidence="8 15" id="KW-0547">Nucleotide-binding</keyword>
<dbReference type="KEGG" id="rarg:115750892"/>
<organism evidence="20 21">
    <name type="scientific">Rhodamnia argentea</name>
    <dbReference type="NCBI Taxonomy" id="178133"/>
    <lineage>
        <taxon>Eukaryota</taxon>
        <taxon>Viridiplantae</taxon>
        <taxon>Streptophyta</taxon>
        <taxon>Embryophyta</taxon>
        <taxon>Tracheophyta</taxon>
        <taxon>Spermatophyta</taxon>
        <taxon>Magnoliopsida</taxon>
        <taxon>eudicotyledons</taxon>
        <taxon>Gunneridae</taxon>
        <taxon>Pentapetalae</taxon>
        <taxon>rosids</taxon>
        <taxon>malvids</taxon>
        <taxon>Myrtales</taxon>
        <taxon>Myrtaceae</taxon>
        <taxon>Myrtoideae</taxon>
        <taxon>Myrteae</taxon>
        <taxon>Australasian group</taxon>
        <taxon>Rhodamnia</taxon>
    </lineage>
</organism>
<keyword evidence="6 17" id="KW-0732">Signal</keyword>
<feature type="region of interest" description="Disordered" evidence="16">
    <location>
        <begin position="249"/>
        <end position="288"/>
    </location>
</feature>
<dbReference type="PROSITE" id="PS50011">
    <property type="entry name" value="PROTEIN_KINASE_DOM"/>
    <property type="match status" value="1"/>
</dbReference>
<reference evidence="21" key="1">
    <citation type="submission" date="2025-08" db="UniProtKB">
        <authorList>
            <consortium name="RefSeq"/>
        </authorList>
    </citation>
    <scope>IDENTIFICATION</scope>
    <source>
        <tissue evidence="21">Leaf</tissue>
    </source>
</reference>
<dbReference type="Gene3D" id="3.30.200.20">
    <property type="entry name" value="Phosphorylase Kinase, domain 1"/>
    <property type="match status" value="1"/>
</dbReference>
<dbReference type="InterPro" id="IPR038408">
    <property type="entry name" value="GNK2_sf"/>
</dbReference>
<keyword evidence="11" id="KW-1133">Transmembrane helix</keyword>
<keyword evidence="14" id="KW-0325">Glycoprotein</keyword>
<dbReference type="PROSITE" id="PS00108">
    <property type="entry name" value="PROTEIN_KINASE_ST"/>
    <property type="match status" value="1"/>
</dbReference>
<evidence type="ECO:0000256" key="12">
    <source>
        <dbReference type="ARBA" id="ARBA00023136"/>
    </source>
</evidence>
<dbReference type="PROSITE" id="PS51473">
    <property type="entry name" value="GNK2"/>
    <property type="match status" value="2"/>
</dbReference>
<evidence type="ECO:0000256" key="10">
    <source>
        <dbReference type="ARBA" id="ARBA00022840"/>
    </source>
</evidence>
<dbReference type="Pfam" id="PF07714">
    <property type="entry name" value="PK_Tyr_Ser-Thr"/>
    <property type="match status" value="1"/>
</dbReference>
<feature type="binding site" evidence="15">
    <location>
        <position position="378"/>
    </location>
    <ligand>
        <name>ATP</name>
        <dbReference type="ChEBI" id="CHEBI:30616"/>
    </ligand>
</feature>
<proteinExistence type="predicted"/>
<dbReference type="SMART" id="SM00220">
    <property type="entry name" value="S_TKc"/>
    <property type="match status" value="1"/>
</dbReference>
<evidence type="ECO:0000256" key="9">
    <source>
        <dbReference type="ARBA" id="ARBA00022777"/>
    </source>
</evidence>
<dbReference type="InterPro" id="IPR052059">
    <property type="entry name" value="CR_Ser/Thr_kinase"/>
</dbReference>
<dbReference type="GeneID" id="115750892"/>
<protein>
    <submittedName>
        <fullName evidence="21">Cysteine-rich receptor-like protein kinase 44</fullName>
    </submittedName>
</protein>
<dbReference type="FunFam" id="3.30.200.20:FF:000142">
    <property type="entry name" value="Cysteine-rich receptor-like protein kinase 10"/>
    <property type="match status" value="1"/>
</dbReference>
<evidence type="ECO:0000256" key="13">
    <source>
        <dbReference type="ARBA" id="ARBA00023170"/>
    </source>
</evidence>
<evidence type="ECO:0000256" key="3">
    <source>
        <dbReference type="ARBA" id="ARBA00022553"/>
    </source>
</evidence>
<keyword evidence="2" id="KW-0723">Serine/threonine-protein kinase</keyword>
<evidence type="ECO:0000313" key="20">
    <source>
        <dbReference type="Proteomes" id="UP000827889"/>
    </source>
</evidence>
<gene>
    <name evidence="21" type="primary">LOC115750892</name>
</gene>
<accession>A0A8B8QCU5</accession>
<dbReference type="FunFam" id="1.10.510.10:FF:000343">
    <property type="entry name" value="Cysteine-rich receptor-like protein kinase 28"/>
    <property type="match status" value="1"/>
</dbReference>
<dbReference type="OrthoDB" id="688481at2759"/>
<evidence type="ECO:0000256" key="6">
    <source>
        <dbReference type="ARBA" id="ARBA00022729"/>
    </source>
</evidence>
<evidence type="ECO:0000256" key="14">
    <source>
        <dbReference type="ARBA" id="ARBA00023180"/>
    </source>
</evidence>
<feature type="chain" id="PRO_5034183221" evidence="17">
    <location>
        <begin position="23"/>
        <end position="677"/>
    </location>
</feature>
<keyword evidence="20" id="KW-1185">Reference proteome</keyword>
<evidence type="ECO:0000313" key="21">
    <source>
        <dbReference type="RefSeq" id="XP_030544368.1"/>
    </source>
</evidence>
<keyword evidence="3" id="KW-0597">Phosphoprotein</keyword>
<sequence length="677" mass="73788">MQNMSMDSLQLIFLLCLIQVFCFTKCQLQNISFCNSAINLTSGSIFPVNLNLTLASLVANASLSGFATSKFGQDPNTVYGLTQCRAYVSKEDCQTCVESAVREIRQLCPIQKEAFILSQNCSLKYSTNSFFSTADSASKIAVCNGAKASQTALFQSVLGSLMLNLSSSAILSPSRLVNRSTANRDIEIHAMVQCTPTLEVSSCSNCLQDIIACMLTVCNLNEGSRIVSLSCDVRYEVYPFSLTYSPTPAPSLAPAPPPPPLPSQYPSPPGPNSTTNSTSPSSSGLSYHAGSKNKRTIILVALPVAAAASYLREISLVCCESDGGHNHDESISKESLVISLRKLKEATRDFAEEYKLGEGGFGSVYKGRLSDGREIAVKRLSSSSAQGLQELKTEVLLVAKLLHRNLVRLLGFCLEEDEKLLVYEFLPNGSLDKILFDQIKRFGLEWERRFRIIVGIARGLLYLHEDSQLRVIHRDLKASNILLDEDMNPKIADFGLAKLFSGSQTQGNTLRIAGTYGYMAPEYVKHGNFSTKSDVYSFGVMVLEIVTGRKNSSSHNPVNLQSHTWRHWANGAALELLDPALGGQFPRYEVLKCIQIGLMCVQDGPADRPSMSEVIMMLSSYTISSPAPARPAFYVPMEKQEPGSAKGNSNASASDQLKTSSVQGSVNEVTISELCPR</sequence>
<feature type="compositionally biased region" description="Pro residues" evidence="16">
    <location>
        <begin position="249"/>
        <end position="271"/>
    </location>
</feature>
<dbReference type="InterPro" id="IPR017441">
    <property type="entry name" value="Protein_kinase_ATP_BS"/>
</dbReference>
<evidence type="ECO:0000256" key="11">
    <source>
        <dbReference type="ARBA" id="ARBA00022989"/>
    </source>
</evidence>
<feature type="compositionally biased region" description="Polar residues" evidence="16">
    <location>
        <begin position="655"/>
        <end position="670"/>
    </location>
</feature>
<dbReference type="InterPro" id="IPR002902">
    <property type="entry name" value="GNK2"/>
</dbReference>
<keyword evidence="10 15" id="KW-0067">ATP-binding</keyword>
<feature type="signal peptide" evidence="17">
    <location>
        <begin position="1"/>
        <end position="22"/>
    </location>
</feature>
<comment type="subcellular location">
    <subcellularLocation>
        <location evidence="1">Membrane</location>
        <topology evidence="1">Single-pass membrane protein</topology>
    </subcellularLocation>
</comment>
<evidence type="ECO:0000256" key="7">
    <source>
        <dbReference type="ARBA" id="ARBA00022737"/>
    </source>
</evidence>
<feature type="domain" description="Protein kinase" evidence="18">
    <location>
        <begin position="350"/>
        <end position="622"/>
    </location>
</feature>
<dbReference type="AlphaFoldDB" id="A0A8B8QCU5"/>
<keyword evidence="12" id="KW-0472">Membrane</keyword>